<keyword evidence="1" id="KW-0175">Coiled coil</keyword>
<dbReference type="EMBL" id="AOHS01000037">
    <property type="protein sequence ID" value="ELY29213.1"/>
    <property type="molecule type" value="Genomic_DNA"/>
</dbReference>
<dbReference type="AlphaFoldDB" id="L9UYK9"/>
<feature type="region of interest" description="Disordered" evidence="2">
    <location>
        <begin position="317"/>
        <end position="352"/>
    </location>
</feature>
<feature type="region of interest" description="Disordered" evidence="2">
    <location>
        <begin position="522"/>
        <end position="541"/>
    </location>
</feature>
<dbReference type="Proteomes" id="UP000011543">
    <property type="component" value="Unassembled WGS sequence"/>
</dbReference>
<sequence length="823" mass="87251">MTNATPRQRPQTILYVAASDDAARDGAAALQRVSSGPERAVRPTTSVDRVESWAANVDCVVFAETPTTPDGAHLLEVADACGQTPLVLFTESGYGATAARSTDGIDGYVRRDTDDAVSHLADEITWLCYGSGSETADTSTHSTGETADTSTHSTGETADTSTSTHSTGETADTSTHSTGETADTSTHSTGETDDTVANDDALLAGTADLLTCRDRDRLLESLVSLTADWLAGERCWISTVNFGELVPQATASGVDADAIESMPTNGPIGATLRAGESYVVSDVTDDAAIEPPVADARSLCSVPIDDLGVLVVASETPERFESGNSDASDAGERADTATATATATATDETDTTPTTVDRLESLCEIATAVLERNRAEARLAAERDRLETARDEVASERDRLAEEQTVIGEAAEQLAAERDRFRAAFAAAPLPALRYELEAGPETDGDAEAVITDVNAAFETTFGDNREALRGRSVQEYTIPSGLSERATALTTALHAGERRVLECRRETVVGVREFEVTVVPPDSNSETRQATDENTPASAQTGVLYYVDRSEQSETERELTATRRRLDAIATMLEDEVQTPLNVARGYLELVEKTGDAEHFEVIDDAHLQLTDHVESLYDLAASDDVLAETEPVAIHDVARRAWITVDTGTAALNTESTLVLEADRTRLRELFELVIRLVLADSRMVDRAGNRPTPAARVTVGATDDGFYVARDGSSATSAGDDSVSEARGEGKVDSSVADETAAAANADAQSESVSAPTPQSAETEPQLAASAETDAETADDLEGARERIEQIADAHGWDVGIAADNERSAFAFRGIDSVEL</sequence>
<dbReference type="InterPro" id="IPR035965">
    <property type="entry name" value="PAS-like_dom_sf"/>
</dbReference>
<feature type="compositionally biased region" description="Low complexity" evidence="2">
    <location>
        <begin position="336"/>
        <end position="352"/>
    </location>
</feature>
<organism evidence="4 5">
    <name type="scientific">Natrialba magadii (strain ATCC 43099 / DSM 3394 / CCM 3739 / CIP 104546 / IAM 13178 / JCM 8861 / NBRC 102185 / NCIMB 2190 / MS3)</name>
    <name type="common">Natronobacterium magadii</name>
    <dbReference type="NCBI Taxonomy" id="547559"/>
    <lineage>
        <taxon>Archaea</taxon>
        <taxon>Methanobacteriati</taxon>
        <taxon>Methanobacteriota</taxon>
        <taxon>Stenosarchaea group</taxon>
        <taxon>Halobacteria</taxon>
        <taxon>Halobacteriales</taxon>
        <taxon>Natrialbaceae</taxon>
        <taxon>Natrialba</taxon>
    </lineage>
</organism>
<name>L9UYK9_NATMM</name>
<dbReference type="Pfam" id="PF00989">
    <property type="entry name" value="PAS"/>
    <property type="match status" value="1"/>
</dbReference>
<feature type="region of interest" description="Disordered" evidence="2">
    <location>
        <begin position="715"/>
        <end position="784"/>
    </location>
</feature>
<dbReference type="SUPFAM" id="SSF55785">
    <property type="entry name" value="PYP-like sensor domain (PAS domain)"/>
    <property type="match status" value="1"/>
</dbReference>
<evidence type="ECO:0000313" key="4">
    <source>
        <dbReference type="EMBL" id="ELY29213.1"/>
    </source>
</evidence>
<feature type="coiled-coil region" evidence="1">
    <location>
        <begin position="365"/>
        <end position="406"/>
    </location>
</feature>
<dbReference type="PATRIC" id="fig|547559.17.peg.2148"/>
<feature type="compositionally biased region" description="Polar residues" evidence="2">
    <location>
        <begin position="135"/>
        <end position="189"/>
    </location>
</feature>
<evidence type="ECO:0000256" key="2">
    <source>
        <dbReference type="SAM" id="MobiDB-lite"/>
    </source>
</evidence>
<dbReference type="InterPro" id="IPR029016">
    <property type="entry name" value="GAF-like_dom_sf"/>
</dbReference>
<gene>
    <name evidence="4" type="ORF">C500_10855</name>
</gene>
<dbReference type="GO" id="GO:0000155">
    <property type="term" value="F:phosphorelay sensor kinase activity"/>
    <property type="evidence" value="ECO:0007669"/>
    <property type="project" value="InterPro"/>
</dbReference>
<protein>
    <submittedName>
        <fullName evidence="4">Nitrogen specific signal transduction histidine kinase NtrB</fullName>
    </submittedName>
</protein>
<accession>L9UYK9</accession>
<dbReference type="Gene3D" id="3.30.450.40">
    <property type="match status" value="1"/>
</dbReference>
<dbReference type="RefSeq" id="WP_004267543.1">
    <property type="nucleotide sequence ID" value="NZ_AOHS01000037.1"/>
</dbReference>
<proteinExistence type="predicted"/>
<feature type="domain" description="PAS fold" evidence="3">
    <location>
        <begin position="446"/>
        <end position="521"/>
    </location>
</feature>
<dbReference type="InterPro" id="IPR000014">
    <property type="entry name" value="PAS"/>
</dbReference>
<dbReference type="GO" id="GO:0006355">
    <property type="term" value="P:regulation of DNA-templated transcription"/>
    <property type="evidence" value="ECO:0007669"/>
    <property type="project" value="InterPro"/>
</dbReference>
<reference evidence="4 5" key="1">
    <citation type="journal article" date="2014" name="PLoS Genet.">
        <title>Phylogenetically driven sequencing of extremely halophilic archaea reveals strategies for static and dynamic osmo-response.</title>
        <authorList>
            <person name="Becker E.A."/>
            <person name="Seitzer P.M."/>
            <person name="Tritt A."/>
            <person name="Larsen D."/>
            <person name="Krusor M."/>
            <person name="Yao A.I."/>
            <person name="Wu D."/>
            <person name="Madern D."/>
            <person name="Eisen J.A."/>
            <person name="Darling A.E."/>
            <person name="Facciotti M.T."/>
        </authorList>
    </citation>
    <scope>NUCLEOTIDE SEQUENCE [LARGE SCALE GENOMIC DNA]</scope>
    <source>
        <strain evidence="5">ATCC 43099 / DSM 3394 / CCM 3739 / CIP 104546 / IAM 13178 / JCM 8861 / NBRC 102185 / NCIMB 2190 / MS3</strain>
    </source>
</reference>
<dbReference type="SUPFAM" id="SSF55781">
    <property type="entry name" value="GAF domain-like"/>
    <property type="match status" value="1"/>
</dbReference>
<feature type="compositionally biased region" description="Low complexity" evidence="2">
    <location>
        <begin position="715"/>
        <end position="724"/>
    </location>
</feature>
<feature type="compositionally biased region" description="Polar residues" evidence="2">
    <location>
        <begin position="757"/>
        <end position="766"/>
    </location>
</feature>
<keyword evidence="4" id="KW-0418">Kinase</keyword>
<dbReference type="InterPro" id="IPR013767">
    <property type="entry name" value="PAS_fold"/>
</dbReference>
<feature type="region of interest" description="Disordered" evidence="2">
    <location>
        <begin position="135"/>
        <end position="197"/>
    </location>
</feature>
<dbReference type="CDD" id="cd00082">
    <property type="entry name" value="HisKA"/>
    <property type="match status" value="1"/>
</dbReference>
<feature type="compositionally biased region" description="Polar residues" evidence="2">
    <location>
        <begin position="523"/>
        <end position="541"/>
    </location>
</feature>
<dbReference type="CDD" id="cd00130">
    <property type="entry name" value="PAS"/>
    <property type="match status" value="1"/>
</dbReference>
<evidence type="ECO:0000256" key="1">
    <source>
        <dbReference type="SAM" id="Coils"/>
    </source>
</evidence>
<dbReference type="InterPro" id="IPR003661">
    <property type="entry name" value="HisK_dim/P_dom"/>
</dbReference>
<feature type="compositionally biased region" description="Low complexity" evidence="2">
    <location>
        <begin position="736"/>
        <end position="756"/>
    </location>
</feature>
<evidence type="ECO:0000259" key="3">
    <source>
        <dbReference type="Pfam" id="PF00989"/>
    </source>
</evidence>
<evidence type="ECO:0000313" key="5">
    <source>
        <dbReference type="Proteomes" id="UP000011543"/>
    </source>
</evidence>
<comment type="caution">
    <text evidence="4">The sequence shown here is derived from an EMBL/GenBank/DDBJ whole genome shotgun (WGS) entry which is preliminary data.</text>
</comment>
<keyword evidence="4" id="KW-0808">Transferase</keyword>
<dbReference type="Gene3D" id="3.30.450.20">
    <property type="entry name" value="PAS domain"/>
    <property type="match status" value="1"/>
</dbReference>